<keyword evidence="13" id="KW-1185">Reference proteome</keyword>
<dbReference type="AlphaFoldDB" id="A0A1Y1VV48"/>
<accession>A0A1Y1VV48</accession>
<comment type="caution">
    <text evidence="12">The sequence shown here is derived from an EMBL/GenBank/DDBJ whole genome shotgun (WGS) entry which is preliminary data.</text>
</comment>
<dbReference type="Pfam" id="PF00271">
    <property type="entry name" value="Helicase_C"/>
    <property type="match status" value="1"/>
</dbReference>
<dbReference type="GO" id="GO:0005634">
    <property type="term" value="C:nucleus"/>
    <property type="evidence" value="ECO:0007669"/>
    <property type="project" value="UniProtKB-SubCell"/>
</dbReference>
<dbReference type="PANTHER" id="PTHR45797:SF1">
    <property type="entry name" value="HELICASE ARIP4"/>
    <property type="match status" value="1"/>
</dbReference>
<dbReference type="InterPro" id="IPR014001">
    <property type="entry name" value="Helicase_ATP-bd"/>
</dbReference>
<dbReference type="CDD" id="cd18793">
    <property type="entry name" value="SF2_C_SNF"/>
    <property type="match status" value="1"/>
</dbReference>
<dbReference type="STRING" id="1314790.A0A1Y1VV48"/>
<dbReference type="GO" id="GO:0003677">
    <property type="term" value="F:DNA binding"/>
    <property type="evidence" value="ECO:0007669"/>
    <property type="project" value="UniProtKB-KW"/>
</dbReference>
<evidence type="ECO:0000313" key="12">
    <source>
        <dbReference type="EMBL" id="ORX65157.1"/>
    </source>
</evidence>
<feature type="region of interest" description="Disordered" evidence="9">
    <location>
        <begin position="877"/>
        <end position="959"/>
    </location>
</feature>
<feature type="compositionally biased region" description="Polar residues" evidence="9">
    <location>
        <begin position="65"/>
        <end position="81"/>
    </location>
</feature>
<dbReference type="CDD" id="cd18007">
    <property type="entry name" value="DEXHc_ATRX-like"/>
    <property type="match status" value="1"/>
</dbReference>
<evidence type="ECO:0000313" key="13">
    <source>
        <dbReference type="Proteomes" id="UP000193498"/>
    </source>
</evidence>
<dbReference type="OrthoDB" id="2020972at2759"/>
<feature type="domain" description="Helicase C-terminal" evidence="11">
    <location>
        <begin position="645"/>
        <end position="807"/>
    </location>
</feature>
<keyword evidence="3" id="KW-0547">Nucleotide-binding</keyword>
<dbReference type="GO" id="GO:0004386">
    <property type="term" value="F:helicase activity"/>
    <property type="evidence" value="ECO:0007669"/>
    <property type="project" value="UniProtKB-KW"/>
</dbReference>
<protein>
    <recommendedName>
        <fullName evidence="14">P-loop containing nucleoside triphosphate hydrolase protein</fullName>
    </recommendedName>
</protein>
<evidence type="ECO:0000256" key="7">
    <source>
        <dbReference type="ARBA" id="ARBA00023125"/>
    </source>
</evidence>
<dbReference type="InParanoid" id="A0A1Y1VV48"/>
<dbReference type="InterPro" id="IPR038718">
    <property type="entry name" value="SNF2-like_sf"/>
</dbReference>
<dbReference type="InterPro" id="IPR049730">
    <property type="entry name" value="SNF2/RAD54-like_C"/>
</dbReference>
<comment type="subcellular location">
    <subcellularLocation>
        <location evidence="1">Nucleus</location>
    </subcellularLocation>
</comment>
<dbReference type="EMBL" id="MCFE01001153">
    <property type="protein sequence ID" value="ORX65157.1"/>
    <property type="molecule type" value="Genomic_DNA"/>
</dbReference>
<keyword evidence="4" id="KW-0378">Hydrolase</keyword>
<keyword evidence="8" id="KW-0539">Nucleus</keyword>
<dbReference type="GO" id="GO:0005524">
    <property type="term" value="F:ATP binding"/>
    <property type="evidence" value="ECO:0007669"/>
    <property type="project" value="UniProtKB-KW"/>
</dbReference>
<dbReference type="SMART" id="SM00487">
    <property type="entry name" value="DEXDc"/>
    <property type="match status" value="1"/>
</dbReference>
<feature type="domain" description="Helicase ATP-binding" evidence="10">
    <location>
        <begin position="248"/>
        <end position="446"/>
    </location>
</feature>
<evidence type="ECO:0000256" key="3">
    <source>
        <dbReference type="ARBA" id="ARBA00022741"/>
    </source>
</evidence>
<organism evidence="12 13">
    <name type="scientific">Basidiobolus meristosporus CBS 931.73</name>
    <dbReference type="NCBI Taxonomy" id="1314790"/>
    <lineage>
        <taxon>Eukaryota</taxon>
        <taxon>Fungi</taxon>
        <taxon>Fungi incertae sedis</taxon>
        <taxon>Zoopagomycota</taxon>
        <taxon>Entomophthoromycotina</taxon>
        <taxon>Basidiobolomycetes</taxon>
        <taxon>Basidiobolales</taxon>
        <taxon>Basidiobolaceae</taxon>
        <taxon>Basidiobolus</taxon>
    </lineage>
</organism>
<keyword evidence="5" id="KW-0347">Helicase</keyword>
<dbReference type="Gene3D" id="3.40.50.300">
    <property type="entry name" value="P-loop containing nucleotide triphosphate hydrolases"/>
    <property type="match status" value="1"/>
</dbReference>
<sequence length="959" mass="109530">MKAKLPLAAKSSVSNKLGMPLYRNHRSSITSREPSADRHATDEKIIDISIISSSDDEDKAESVVSRLSSIDSLPNESSNRLETYDNPDDIPPGYVYMSRHQEKKADPIVLSSSSEGEDDGIYEHRKRKPESSYSQDAAYRGRVTNASKRYRMELKNARSGRKNIRKIQAESDQVLRIRQETQRKAREVEDRIRMNQRKYEATAFTKDTIKLLINPGHDKSESDVYILPELAKFLKPHQVDGVRFMWKNVVMFNGQGCILSHAMGLGKTFQVITFLFTLMRENRLGNSTIPPKLKPNRILILCPPTLIENWHNEFYKWIPREHLRVIGWVYKLGNACKRIDEKIDFLQKWYRFGGILLMGYQAFRDLVSNQGRVVQTLEQSEEIKKILLEAPSVVIADEGHIIKNPTTKISLYIKQLQTKSRICLTGYPLQNNLEEYWCMVDFVYPMFLGSLPDFRNAYINPINNGLYPDSTPGDRKLSSTKLYVLSGIISEIVLRKDASVLHRDLPEKVEYIIACKLTDLQYQLYTGFLRSQMNDAKTYTNENIIAKGHVLLQICNHPCVFKTAVVSHQDGEKGRTGVSAFEAKPKHAEAEEITIIDLENERPEELPEVQQEMKKIEPIGYDWTKELFDRVEDPADVVHCHKMNILMEILLACKKIEEKVLVFSRSIPTLDYIEHVLKRYKHQHFKYLRLDGETPIQNRQDMIDRFNQETDFDVFLISSGAGSLGVNLVSANRVVIYDVGWNPSFDEQAIARAYRYGQQRKVYVYRLQTYSTFEDKLFKNNVHKVGLFVRVVDKKNPGKLFTKDQMKRYLDFPESRPVTKLAVTQFDDPVIDQTVRTNHESIIEITLHSTLLNEVEGDLTAEDKFQAQSLLEQERRLRNPISGGNGTQPTVESHPVVATNSTNTGEPTTTTATTLTVTSTFPTTTTTTATTTPTPTPANGNSIDGESIPESMMPVSLNP</sequence>
<gene>
    <name evidence="12" type="ORF">K493DRAFT_272290</name>
</gene>
<dbReference type="SMART" id="SM00490">
    <property type="entry name" value="HELICc"/>
    <property type="match status" value="1"/>
</dbReference>
<dbReference type="PROSITE" id="PS51192">
    <property type="entry name" value="HELICASE_ATP_BIND_1"/>
    <property type="match status" value="1"/>
</dbReference>
<evidence type="ECO:0000259" key="11">
    <source>
        <dbReference type="PROSITE" id="PS51194"/>
    </source>
</evidence>
<reference evidence="12 13" key="1">
    <citation type="submission" date="2016-07" db="EMBL/GenBank/DDBJ databases">
        <title>Pervasive Adenine N6-methylation of Active Genes in Fungi.</title>
        <authorList>
            <consortium name="DOE Joint Genome Institute"/>
            <person name="Mondo S.J."/>
            <person name="Dannebaum R.O."/>
            <person name="Kuo R.C."/>
            <person name="Labutti K."/>
            <person name="Haridas S."/>
            <person name="Kuo A."/>
            <person name="Salamov A."/>
            <person name="Ahrendt S.R."/>
            <person name="Lipzen A."/>
            <person name="Sullivan W."/>
            <person name="Andreopoulos W.B."/>
            <person name="Clum A."/>
            <person name="Lindquist E."/>
            <person name="Daum C."/>
            <person name="Ramamoorthy G.K."/>
            <person name="Gryganskyi A."/>
            <person name="Culley D."/>
            <person name="Magnuson J.K."/>
            <person name="James T.Y."/>
            <person name="O'Malley M.A."/>
            <person name="Stajich J.E."/>
            <person name="Spatafora J.W."/>
            <person name="Visel A."/>
            <person name="Grigoriev I.V."/>
        </authorList>
    </citation>
    <scope>NUCLEOTIDE SEQUENCE [LARGE SCALE GENOMIC DNA]</scope>
    <source>
        <strain evidence="12 13">CBS 931.73</strain>
    </source>
</reference>
<keyword evidence="7" id="KW-0238">DNA-binding</keyword>
<evidence type="ECO:0000256" key="6">
    <source>
        <dbReference type="ARBA" id="ARBA00022840"/>
    </source>
</evidence>
<evidence type="ECO:0008006" key="14">
    <source>
        <dbReference type="Google" id="ProtNLM"/>
    </source>
</evidence>
<dbReference type="InterPro" id="IPR000330">
    <property type="entry name" value="SNF2_N"/>
</dbReference>
<feature type="region of interest" description="Disordered" evidence="9">
    <location>
        <begin position="24"/>
        <end position="43"/>
    </location>
</feature>
<dbReference type="Proteomes" id="UP000193498">
    <property type="component" value="Unassembled WGS sequence"/>
</dbReference>
<dbReference type="PANTHER" id="PTHR45797">
    <property type="entry name" value="RAD54-LIKE"/>
    <property type="match status" value="1"/>
</dbReference>
<dbReference type="InterPro" id="IPR001650">
    <property type="entry name" value="Helicase_C-like"/>
</dbReference>
<dbReference type="Gene3D" id="3.40.50.10810">
    <property type="entry name" value="Tandem AAA-ATPase domain"/>
    <property type="match status" value="1"/>
</dbReference>
<keyword evidence="6" id="KW-0067">ATP-binding</keyword>
<proteinExistence type="inferred from homology"/>
<feature type="compositionally biased region" description="Basic and acidic residues" evidence="9">
    <location>
        <begin position="34"/>
        <end position="43"/>
    </location>
</feature>
<evidence type="ECO:0000256" key="2">
    <source>
        <dbReference type="ARBA" id="ARBA00007025"/>
    </source>
</evidence>
<dbReference type="SUPFAM" id="SSF52540">
    <property type="entry name" value="P-loop containing nucleoside triphosphate hydrolases"/>
    <property type="match status" value="2"/>
</dbReference>
<evidence type="ECO:0000256" key="8">
    <source>
        <dbReference type="ARBA" id="ARBA00023242"/>
    </source>
</evidence>
<feature type="compositionally biased region" description="Low complexity" evidence="9">
    <location>
        <begin position="899"/>
        <end position="933"/>
    </location>
</feature>
<dbReference type="InterPro" id="IPR044574">
    <property type="entry name" value="ARIP4-like"/>
</dbReference>
<comment type="similarity">
    <text evidence="2">Belongs to the SNF2/RAD54 helicase family.</text>
</comment>
<dbReference type="InterPro" id="IPR027417">
    <property type="entry name" value="P-loop_NTPase"/>
</dbReference>
<dbReference type="GO" id="GO:0016887">
    <property type="term" value="F:ATP hydrolysis activity"/>
    <property type="evidence" value="ECO:0007669"/>
    <property type="project" value="InterPro"/>
</dbReference>
<dbReference type="PROSITE" id="PS51194">
    <property type="entry name" value="HELICASE_CTER"/>
    <property type="match status" value="1"/>
</dbReference>
<name>A0A1Y1VV48_9FUNG</name>
<evidence type="ECO:0000259" key="10">
    <source>
        <dbReference type="PROSITE" id="PS51192"/>
    </source>
</evidence>
<evidence type="ECO:0000256" key="9">
    <source>
        <dbReference type="SAM" id="MobiDB-lite"/>
    </source>
</evidence>
<evidence type="ECO:0000256" key="5">
    <source>
        <dbReference type="ARBA" id="ARBA00022806"/>
    </source>
</evidence>
<dbReference type="Pfam" id="PF00176">
    <property type="entry name" value="SNF2-rel_dom"/>
    <property type="match status" value="1"/>
</dbReference>
<evidence type="ECO:0000256" key="1">
    <source>
        <dbReference type="ARBA" id="ARBA00004123"/>
    </source>
</evidence>
<evidence type="ECO:0000256" key="4">
    <source>
        <dbReference type="ARBA" id="ARBA00022801"/>
    </source>
</evidence>
<feature type="region of interest" description="Disordered" evidence="9">
    <location>
        <begin position="57"/>
        <end position="136"/>
    </location>
</feature>